<keyword evidence="1" id="KW-0812">Transmembrane</keyword>
<accession>A0A5J4KTK1</accession>
<protein>
    <submittedName>
        <fullName evidence="2">Uncharacterized protein</fullName>
    </submittedName>
</protein>
<evidence type="ECO:0000313" key="2">
    <source>
        <dbReference type="EMBL" id="GER88536.1"/>
    </source>
</evidence>
<proteinExistence type="predicted"/>
<evidence type="ECO:0000256" key="1">
    <source>
        <dbReference type="SAM" id="Phobius"/>
    </source>
</evidence>
<comment type="caution">
    <text evidence="2">The sequence shown here is derived from an EMBL/GenBank/DDBJ whole genome shotgun (WGS) entry which is preliminary data.</text>
</comment>
<keyword evidence="1" id="KW-0472">Membrane</keyword>
<dbReference type="Proteomes" id="UP000326912">
    <property type="component" value="Unassembled WGS sequence"/>
</dbReference>
<evidence type="ECO:0000313" key="3">
    <source>
        <dbReference type="Proteomes" id="UP000326912"/>
    </source>
</evidence>
<name>A0A5J4KTK1_9CHLR</name>
<keyword evidence="3" id="KW-1185">Reference proteome</keyword>
<dbReference type="RefSeq" id="WP_151756429.1">
    <property type="nucleotide sequence ID" value="NZ_BKZW01000001.1"/>
</dbReference>
<keyword evidence="1" id="KW-1133">Transmembrane helix</keyword>
<sequence length="193" mass="20759">MQQQQQHASYDLLAVFPDELKAEAASEKLKKAGFNQDEIFQIPAGSAGSGQFREHGPNQARGDFFLTHQRSGPKPAIILLFAIVCGLVVTGLTFATTFALPNLPEPTTLLVGAAVGVVLGAILGLLRRGRVRGAIGQEAQKAPPPTSGRQAQGKLNVIALRFEDPENISRNSRARAILLNNQGRLDRSVSRQE</sequence>
<gene>
    <name evidence="2" type="ORF">KDW_26980</name>
</gene>
<dbReference type="AlphaFoldDB" id="A0A5J4KTK1"/>
<organism evidence="2 3">
    <name type="scientific">Dictyobacter vulcani</name>
    <dbReference type="NCBI Taxonomy" id="2607529"/>
    <lineage>
        <taxon>Bacteria</taxon>
        <taxon>Bacillati</taxon>
        <taxon>Chloroflexota</taxon>
        <taxon>Ktedonobacteria</taxon>
        <taxon>Ktedonobacterales</taxon>
        <taxon>Dictyobacteraceae</taxon>
        <taxon>Dictyobacter</taxon>
    </lineage>
</organism>
<feature type="transmembrane region" description="Helical" evidence="1">
    <location>
        <begin position="76"/>
        <end position="100"/>
    </location>
</feature>
<dbReference type="EMBL" id="BKZW01000001">
    <property type="protein sequence ID" value="GER88536.1"/>
    <property type="molecule type" value="Genomic_DNA"/>
</dbReference>
<feature type="transmembrane region" description="Helical" evidence="1">
    <location>
        <begin position="106"/>
        <end position="126"/>
    </location>
</feature>
<reference evidence="2 3" key="1">
    <citation type="submission" date="2019-10" db="EMBL/GenBank/DDBJ databases">
        <title>Dictyobacter vulcani sp. nov., within the class Ktedonobacteria, isolated from soil of volcanic Mt. Zao.</title>
        <authorList>
            <person name="Zheng Y."/>
            <person name="Wang C.M."/>
            <person name="Sakai Y."/>
            <person name="Abe K."/>
            <person name="Yokota A."/>
            <person name="Yabe S."/>
        </authorList>
    </citation>
    <scope>NUCLEOTIDE SEQUENCE [LARGE SCALE GENOMIC DNA]</scope>
    <source>
        <strain evidence="2 3">W12</strain>
    </source>
</reference>